<evidence type="ECO:0000256" key="2">
    <source>
        <dbReference type="ARBA" id="ARBA00023015"/>
    </source>
</evidence>
<keyword evidence="3" id="KW-0238">DNA-binding</keyword>
<dbReference type="InterPro" id="IPR038718">
    <property type="entry name" value="SNF2-like_sf"/>
</dbReference>
<sequence length="885" mass="96179">MNWEPGMKVVHRAQRGWGVGVVIQVADEGRRLAVRFAGRDGVTVVSGRDPMLAEVPQETPIEQPRGGALEALASGQPGSSAAFKLRGRVLRFEAMRRADSLGALLSSRVHVLPHQVGAAGRILADRAPRFVLADEVGLGKTIEAGLVFAGMRQLGIAERVLVIVPEHLAFQWLAELFHKFNALFSLLTPDRIQAMGGAESALVRSPHAIVSLEALAADPDLADAAADLPLDLVIVDEAHHLAEDALYAPVAPIARASFGLLLLTATPVRLDPREYFRLLSLVEPVPTTTLESFLDRLAKHEAYAEVARHLVASGSATEARARLVALSPEDPVFQDEESDRDALLAHLADRYSLSARLVRNRRVKVGAFTQRLLRRHDVEEGRKPAALVELCAGLARAGEKVLAFGASVEPLRELQAGLAHAGLEALLYDDADTIEARDRLVARFRDPEGPMVLLSGEAGGEGRNFQFAHHLVCVDLPDSPLALEQRIGRLDRLGQTRPVEIHVIAEPGEEAFLADLYQREIGIFEEPVGGLDAVLASLPQELATLREKPLRARAAFREKLAARVADARRAQHEGDPLLDLRSASLPELRRLVKNGFDRLGEEPPKGDVEQSLLTLSRWLEEELEDLSVGVGRRVGLEVDTDQNVHPFEVAFTLGSQLRIEALPGMEIPDEPVTHLGSFWRETAVARDELEWFATGHRLVEALVGLVRDGEVGRAAAMKAEWAPRRGALYARFTLAWPAPADLEPGARVPARQASRYVEGAPISVMVELAEGNKLVPGGALRLEQEDEIEDARVGAPPPAVLEAARLAAERDAKLQLERRLEAALEALADHVDVEELRLVESAFEGGAPREAVEDALARLRAHRAAVQGALEQVTLELDAAAIVVP</sequence>
<keyword evidence="4" id="KW-0010">Activator</keyword>
<name>A0ABM7XB89_9BACT</name>
<evidence type="ECO:0000259" key="6">
    <source>
        <dbReference type="PROSITE" id="PS51192"/>
    </source>
</evidence>
<dbReference type="EMBL" id="AP025592">
    <property type="protein sequence ID" value="BDG09090.1"/>
    <property type="molecule type" value="Genomic_DNA"/>
</dbReference>
<accession>A0ABM7XB89</accession>
<dbReference type="Proteomes" id="UP001162734">
    <property type="component" value="Chromosome"/>
</dbReference>
<feature type="domain" description="Helicase C-terminal" evidence="7">
    <location>
        <begin position="386"/>
        <end position="546"/>
    </location>
</feature>
<dbReference type="SUPFAM" id="SSF52540">
    <property type="entry name" value="P-loop containing nucleoside triphosphate hydrolases"/>
    <property type="match status" value="2"/>
</dbReference>
<protein>
    <submittedName>
        <fullName evidence="8">Uncharacterized protein</fullName>
    </submittedName>
</protein>
<dbReference type="InterPro" id="IPR001650">
    <property type="entry name" value="Helicase_C-like"/>
</dbReference>
<evidence type="ECO:0000256" key="3">
    <source>
        <dbReference type="ARBA" id="ARBA00023125"/>
    </source>
</evidence>
<dbReference type="InterPro" id="IPR022737">
    <property type="entry name" value="RapA_C"/>
</dbReference>
<organism evidence="8 9">
    <name type="scientific">Anaeromyxobacter paludicola</name>
    <dbReference type="NCBI Taxonomy" id="2918171"/>
    <lineage>
        <taxon>Bacteria</taxon>
        <taxon>Pseudomonadati</taxon>
        <taxon>Myxococcota</taxon>
        <taxon>Myxococcia</taxon>
        <taxon>Myxococcales</taxon>
        <taxon>Cystobacterineae</taxon>
        <taxon>Anaeromyxobacteraceae</taxon>
        <taxon>Anaeromyxobacter</taxon>
    </lineage>
</organism>
<evidence type="ECO:0000313" key="8">
    <source>
        <dbReference type="EMBL" id="BDG09090.1"/>
    </source>
</evidence>
<keyword evidence="5" id="KW-0804">Transcription</keyword>
<dbReference type="Gene3D" id="3.40.50.300">
    <property type="entry name" value="P-loop containing nucleotide triphosphate hydrolases"/>
    <property type="match status" value="1"/>
</dbReference>
<proteinExistence type="predicted"/>
<dbReference type="RefSeq" id="WP_248340731.1">
    <property type="nucleotide sequence ID" value="NZ_AP025592.1"/>
</dbReference>
<evidence type="ECO:0000256" key="4">
    <source>
        <dbReference type="ARBA" id="ARBA00023159"/>
    </source>
</evidence>
<evidence type="ECO:0000256" key="1">
    <source>
        <dbReference type="ARBA" id="ARBA00022801"/>
    </source>
</evidence>
<dbReference type="Pfam" id="PF00271">
    <property type="entry name" value="Helicase_C"/>
    <property type="match status" value="1"/>
</dbReference>
<dbReference type="InterPro" id="IPR000330">
    <property type="entry name" value="SNF2_N"/>
</dbReference>
<dbReference type="SMART" id="SM00487">
    <property type="entry name" value="DEXDc"/>
    <property type="match status" value="1"/>
</dbReference>
<dbReference type="PANTHER" id="PTHR45766">
    <property type="entry name" value="DNA ANNEALING HELICASE AND ENDONUCLEASE ZRANB3 FAMILY MEMBER"/>
    <property type="match status" value="1"/>
</dbReference>
<dbReference type="InterPro" id="IPR027417">
    <property type="entry name" value="P-loop_NTPase"/>
</dbReference>
<dbReference type="PANTHER" id="PTHR45766:SF6">
    <property type="entry name" value="SWI_SNF-RELATED MATRIX-ASSOCIATED ACTIN-DEPENDENT REGULATOR OF CHROMATIN SUBFAMILY A-LIKE PROTEIN 1"/>
    <property type="match status" value="1"/>
</dbReference>
<gene>
    <name evidence="8" type="ORF">AMPC_22030</name>
</gene>
<dbReference type="PROSITE" id="PS51192">
    <property type="entry name" value="HELICASE_ATP_BIND_1"/>
    <property type="match status" value="1"/>
</dbReference>
<evidence type="ECO:0000256" key="5">
    <source>
        <dbReference type="ARBA" id="ARBA00023163"/>
    </source>
</evidence>
<dbReference type="Pfam" id="PF12137">
    <property type="entry name" value="RapA_C"/>
    <property type="match status" value="1"/>
</dbReference>
<reference evidence="9" key="1">
    <citation type="journal article" date="2022" name="Int. J. Syst. Evol. Microbiol.">
        <title>Anaeromyxobacter oryzae sp. nov., Anaeromyxobacter diazotrophicus sp. nov. and Anaeromyxobacter paludicola sp. nov., isolated from paddy soils.</title>
        <authorList>
            <person name="Itoh H."/>
            <person name="Xu Z."/>
            <person name="Mise K."/>
            <person name="Masuda Y."/>
            <person name="Ushijima N."/>
            <person name="Hayakawa C."/>
            <person name="Shiratori Y."/>
            <person name="Senoo K."/>
        </authorList>
    </citation>
    <scope>NUCLEOTIDE SEQUENCE [LARGE SCALE GENOMIC DNA]</scope>
    <source>
        <strain evidence="9">Red630</strain>
    </source>
</reference>
<evidence type="ECO:0000313" key="9">
    <source>
        <dbReference type="Proteomes" id="UP001162734"/>
    </source>
</evidence>
<evidence type="ECO:0000259" key="7">
    <source>
        <dbReference type="PROSITE" id="PS51194"/>
    </source>
</evidence>
<keyword evidence="9" id="KW-1185">Reference proteome</keyword>
<dbReference type="Gene3D" id="3.40.50.10810">
    <property type="entry name" value="Tandem AAA-ATPase domain"/>
    <property type="match status" value="1"/>
</dbReference>
<dbReference type="SMART" id="SM00490">
    <property type="entry name" value="HELICc"/>
    <property type="match status" value="1"/>
</dbReference>
<dbReference type="InterPro" id="IPR049730">
    <property type="entry name" value="SNF2/RAD54-like_C"/>
</dbReference>
<dbReference type="Pfam" id="PF00176">
    <property type="entry name" value="SNF2-rel_dom"/>
    <property type="match status" value="1"/>
</dbReference>
<keyword evidence="1" id="KW-0378">Hydrolase</keyword>
<dbReference type="PROSITE" id="PS51194">
    <property type="entry name" value="HELICASE_CTER"/>
    <property type="match status" value="1"/>
</dbReference>
<feature type="domain" description="Helicase ATP-binding" evidence="6">
    <location>
        <begin position="121"/>
        <end position="285"/>
    </location>
</feature>
<dbReference type="InterPro" id="IPR014001">
    <property type="entry name" value="Helicase_ATP-bd"/>
</dbReference>
<keyword evidence="2" id="KW-0805">Transcription regulation</keyword>
<dbReference type="CDD" id="cd18793">
    <property type="entry name" value="SF2_C_SNF"/>
    <property type="match status" value="1"/>
</dbReference>